<dbReference type="InterPro" id="IPR050747">
    <property type="entry name" value="Mitochondrial_chaperone_BCS1"/>
</dbReference>
<dbReference type="GO" id="GO:0005524">
    <property type="term" value="F:ATP binding"/>
    <property type="evidence" value="ECO:0007669"/>
    <property type="project" value="UniProtKB-KW"/>
</dbReference>
<evidence type="ECO:0000256" key="11">
    <source>
        <dbReference type="ARBA" id="ARBA00048778"/>
    </source>
</evidence>
<evidence type="ECO:0000256" key="12">
    <source>
        <dbReference type="SAM" id="MobiDB-lite"/>
    </source>
</evidence>
<dbReference type="InterPro" id="IPR057495">
    <property type="entry name" value="AAA_lid_BCS1"/>
</dbReference>
<evidence type="ECO:0000256" key="3">
    <source>
        <dbReference type="ARBA" id="ARBA00022692"/>
    </source>
</evidence>
<feature type="compositionally biased region" description="Polar residues" evidence="12">
    <location>
        <begin position="471"/>
        <end position="482"/>
    </location>
</feature>
<keyword evidence="4" id="KW-0547">Nucleotide-binding</keyword>
<dbReference type="InParanoid" id="A0A067NR70"/>
<gene>
    <name evidence="15" type="ORF">PLEOSDRAFT_1105499</name>
</gene>
<dbReference type="InterPro" id="IPR014851">
    <property type="entry name" value="BCS1_N"/>
</dbReference>
<evidence type="ECO:0008006" key="17">
    <source>
        <dbReference type="Google" id="ProtNLM"/>
    </source>
</evidence>
<keyword evidence="3" id="KW-0812">Transmembrane</keyword>
<feature type="domain" description="BCS1 N-terminal" evidence="14">
    <location>
        <begin position="61"/>
        <end position="238"/>
    </location>
</feature>
<dbReference type="InterPro" id="IPR027417">
    <property type="entry name" value="P-loop_NTPase"/>
</dbReference>
<sequence length="603" mass="67006">MALQEVLSTLVSSTEPMTNATFKSSEGPSPAPRHGASQSDLKSLLLTLLSFSALQDWIKLIIIGGFFEASRRVAMSLYSQLVNAFFITVSFEEDDPSYDWMMVWLSKQKTWNKARQYQVSTKSFGLDNLAIAIPGDDDEHTGSSNRKLAYLPSTSSSYSLWYKRHWITVSRQRTVGSFTESLVLSIFARSHTVLNEILRDAKQQYTSSQEHKISIYICDKSNSWRLAATRPKRPLHSIVLEPGVKELLVDDARDFLDNKSWYVDRGIPFRRGYLLYGAPGSGKTSTIHSIAGELGLDVYIISLSRAGLDDSSLNELVSDLPERCIALMEDIDAAFHHGINREAKTNVGDTDSRDFSTSRLSLSGLLNALDGVGAQEGRILYATTNKYLNLDPALCRPGRMDIHVEFRLASKFQTYELFRRFYLPSGAEDVDSNDEEEDEDEKGSDGEGSDSGYGESLDGNANDSEMSLLIMSSSGPTSTSPFAQGRPPVTGSAHCQRAPKLSRRRLAKLAHSFADAIPEREFSMAALQGYLMGYKIRPFEAVRDIPGWLEAEKEKQKIHQRGAAPKPLARLAPAYLDTKSEPYQLPTPLTPTSPVRLDHCIDG</sequence>
<keyword evidence="6" id="KW-0378">Hydrolase</keyword>
<dbReference type="InterPro" id="IPR003593">
    <property type="entry name" value="AAA+_ATPase"/>
</dbReference>
<dbReference type="SMART" id="SM01024">
    <property type="entry name" value="BCS1_N"/>
    <property type="match status" value="1"/>
</dbReference>
<dbReference type="SMART" id="SM00382">
    <property type="entry name" value="AAA"/>
    <property type="match status" value="1"/>
</dbReference>
<evidence type="ECO:0000256" key="10">
    <source>
        <dbReference type="ARBA" id="ARBA00023136"/>
    </source>
</evidence>
<dbReference type="InterPro" id="IPR003959">
    <property type="entry name" value="ATPase_AAA_core"/>
</dbReference>
<dbReference type="Proteomes" id="UP000027073">
    <property type="component" value="Unassembled WGS sequence"/>
</dbReference>
<evidence type="ECO:0000256" key="8">
    <source>
        <dbReference type="ARBA" id="ARBA00022989"/>
    </source>
</evidence>
<dbReference type="Pfam" id="PF00004">
    <property type="entry name" value="AAA"/>
    <property type="match status" value="1"/>
</dbReference>
<comment type="similarity">
    <text evidence="2">Belongs to the AAA ATPase family. BCS1 subfamily.</text>
</comment>
<dbReference type="PANTHER" id="PTHR23070">
    <property type="entry name" value="BCS1 AAA-TYPE ATPASE"/>
    <property type="match status" value="1"/>
</dbReference>
<dbReference type="Pfam" id="PF08740">
    <property type="entry name" value="BCS1_N"/>
    <property type="match status" value="1"/>
</dbReference>
<dbReference type="VEuPathDB" id="FungiDB:PLEOSDRAFT_1105499"/>
<comment type="subcellular location">
    <subcellularLocation>
        <location evidence="1">Mitochondrion inner membrane</location>
        <topology evidence="1">Single-pass membrane protein</topology>
    </subcellularLocation>
</comment>
<keyword evidence="5" id="KW-0999">Mitochondrion inner membrane</keyword>
<dbReference type="GO" id="GO:0016887">
    <property type="term" value="F:ATP hydrolysis activity"/>
    <property type="evidence" value="ECO:0007669"/>
    <property type="project" value="InterPro"/>
</dbReference>
<evidence type="ECO:0000256" key="4">
    <source>
        <dbReference type="ARBA" id="ARBA00022741"/>
    </source>
</evidence>
<feature type="compositionally biased region" description="Acidic residues" evidence="12">
    <location>
        <begin position="428"/>
        <end position="442"/>
    </location>
</feature>
<dbReference type="GO" id="GO:0005743">
    <property type="term" value="C:mitochondrial inner membrane"/>
    <property type="evidence" value="ECO:0007669"/>
    <property type="project" value="UniProtKB-SubCell"/>
</dbReference>
<evidence type="ECO:0000259" key="13">
    <source>
        <dbReference type="SMART" id="SM00382"/>
    </source>
</evidence>
<evidence type="ECO:0000256" key="9">
    <source>
        <dbReference type="ARBA" id="ARBA00023128"/>
    </source>
</evidence>
<evidence type="ECO:0000256" key="7">
    <source>
        <dbReference type="ARBA" id="ARBA00022840"/>
    </source>
</evidence>
<keyword evidence="9" id="KW-0496">Mitochondrion</keyword>
<proteinExistence type="inferred from homology"/>
<evidence type="ECO:0000256" key="5">
    <source>
        <dbReference type="ARBA" id="ARBA00022792"/>
    </source>
</evidence>
<accession>A0A067NR70</accession>
<dbReference type="EMBL" id="KL198009">
    <property type="protein sequence ID" value="KDQ26597.1"/>
    <property type="molecule type" value="Genomic_DNA"/>
</dbReference>
<name>A0A067NR70_PLEO1</name>
<comment type="catalytic activity">
    <reaction evidence="11">
        <text>ATP + H2O = ADP + phosphate + H(+)</text>
        <dbReference type="Rhea" id="RHEA:13065"/>
        <dbReference type="ChEBI" id="CHEBI:15377"/>
        <dbReference type="ChEBI" id="CHEBI:15378"/>
        <dbReference type="ChEBI" id="CHEBI:30616"/>
        <dbReference type="ChEBI" id="CHEBI:43474"/>
        <dbReference type="ChEBI" id="CHEBI:456216"/>
    </reaction>
    <physiologicalReaction direction="left-to-right" evidence="11">
        <dbReference type="Rhea" id="RHEA:13066"/>
    </physiologicalReaction>
</comment>
<keyword evidence="10" id="KW-0472">Membrane</keyword>
<feature type="domain" description="AAA+ ATPase" evidence="13">
    <location>
        <begin position="269"/>
        <end position="410"/>
    </location>
</feature>
<evidence type="ECO:0000313" key="16">
    <source>
        <dbReference type="Proteomes" id="UP000027073"/>
    </source>
</evidence>
<feature type="region of interest" description="Disordered" evidence="12">
    <location>
        <begin position="428"/>
        <end position="458"/>
    </location>
</feature>
<evidence type="ECO:0000259" key="14">
    <source>
        <dbReference type="SMART" id="SM01024"/>
    </source>
</evidence>
<keyword evidence="8" id="KW-1133">Transmembrane helix</keyword>
<protein>
    <recommendedName>
        <fullName evidence="17">AAA+ ATPase domain-containing protein</fullName>
    </recommendedName>
</protein>
<dbReference type="AlphaFoldDB" id="A0A067NR70"/>
<dbReference type="SUPFAM" id="SSF52540">
    <property type="entry name" value="P-loop containing nucleoside triphosphate hydrolases"/>
    <property type="match status" value="1"/>
</dbReference>
<dbReference type="STRING" id="1137138.A0A067NR70"/>
<evidence type="ECO:0000256" key="2">
    <source>
        <dbReference type="ARBA" id="ARBA00007448"/>
    </source>
</evidence>
<organism evidence="15 16">
    <name type="scientific">Pleurotus ostreatus (strain PC15)</name>
    <name type="common">Oyster mushroom</name>
    <dbReference type="NCBI Taxonomy" id="1137138"/>
    <lineage>
        <taxon>Eukaryota</taxon>
        <taxon>Fungi</taxon>
        <taxon>Dikarya</taxon>
        <taxon>Basidiomycota</taxon>
        <taxon>Agaricomycotina</taxon>
        <taxon>Agaricomycetes</taxon>
        <taxon>Agaricomycetidae</taxon>
        <taxon>Agaricales</taxon>
        <taxon>Pleurotineae</taxon>
        <taxon>Pleurotaceae</taxon>
        <taxon>Pleurotus</taxon>
    </lineage>
</organism>
<feature type="region of interest" description="Disordered" evidence="12">
    <location>
        <begin position="471"/>
        <end position="495"/>
    </location>
</feature>
<evidence type="ECO:0000256" key="1">
    <source>
        <dbReference type="ARBA" id="ARBA00004434"/>
    </source>
</evidence>
<keyword evidence="7" id="KW-0067">ATP-binding</keyword>
<dbReference type="HOGENOM" id="CLU_010189_3_2_1"/>
<dbReference type="Gene3D" id="3.40.50.300">
    <property type="entry name" value="P-loop containing nucleotide triphosphate hydrolases"/>
    <property type="match status" value="1"/>
</dbReference>
<evidence type="ECO:0000313" key="15">
    <source>
        <dbReference type="EMBL" id="KDQ26597.1"/>
    </source>
</evidence>
<reference evidence="16" key="1">
    <citation type="journal article" date="2014" name="Proc. Natl. Acad. Sci. U.S.A.">
        <title>Extensive sampling of basidiomycete genomes demonstrates inadequacy of the white-rot/brown-rot paradigm for wood decay fungi.</title>
        <authorList>
            <person name="Riley R."/>
            <person name="Salamov A.A."/>
            <person name="Brown D.W."/>
            <person name="Nagy L.G."/>
            <person name="Floudas D."/>
            <person name="Held B.W."/>
            <person name="Levasseur A."/>
            <person name="Lombard V."/>
            <person name="Morin E."/>
            <person name="Otillar R."/>
            <person name="Lindquist E.A."/>
            <person name="Sun H."/>
            <person name="LaButti K.M."/>
            <person name="Schmutz J."/>
            <person name="Jabbour D."/>
            <person name="Luo H."/>
            <person name="Baker S.E."/>
            <person name="Pisabarro A.G."/>
            <person name="Walton J.D."/>
            <person name="Blanchette R.A."/>
            <person name="Henrissat B."/>
            <person name="Martin F."/>
            <person name="Cullen D."/>
            <person name="Hibbett D.S."/>
            <person name="Grigoriev I.V."/>
        </authorList>
    </citation>
    <scope>NUCLEOTIDE SEQUENCE [LARGE SCALE GENOMIC DNA]</scope>
    <source>
        <strain evidence="16">PC15</strain>
    </source>
</reference>
<evidence type="ECO:0000256" key="6">
    <source>
        <dbReference type="ARBA" id="ARBA00022801"/>
    </source>
</evidence>
<dbReference type="Pfam" id="PF25426">
    <property type="entry name" value="AAA_lid_BCS1"/>
    <property type="match status" value="1"/>
</dbReference>
<dbReference type="OrthoDB" id="10251412at2759"/>